<evidence type="ECO:0000313" key="2">
    <source>
        <dbReference type="EMBL" id="JAE03712.1"/>
    </source>
</evidence>
<dbReference type="AlphaFoldDB" id="A0A0A9EUE5"/>
<reference evidence="2" key="2">
    <citation type="journal article" date="2015" name="Data Brief">
        <title>Shoot transcriptome of the giant reed, Arundo donax.</title>
        <authorList>
            <person name="Barrero R.A."/>
            <person name="Guerrero F.D."/>
            <person name="Moolhuijzen P."/>
            <person name="Goolsby J.A."/>
            <person name="Tidwell J."/>
            <person name="Bellgard S.E."/>
            <person name="Bellgard M.I."/>
        </authorList>
    </citation>
    <scope>NUCLEOTIDE SEQUENCE</scope>
    <source>
        <tissue evidence="2">Shoot tissue taken approximately 20 cm above the soil surface</tissue>
    </source>
</reference>
<feature type="region of interest" description="Disordered" evidence="1">
    <location>
        <begin position="1"/>
        <end position="45"/>
    </location>
</feature>
<organism evidence="2">
    <name type="scientific">Arundo donax</name>
    <name type="common">Giant reed</name>
    <name type="synonym">Donax arundinaceus</name>
    <dbReference type="NCBI Taxonomy" id="35708"/>
    <lineage>
        <taxon>Eukaryota</taxon>
        <taxon>Viridiplantae</taxon>
        <taxon>Streptophyta</taxon>
        <taxon>Embryophyta</taxon>
        <taxon>Tracheophyta</taxon>
        <taxon>Spermatophyta</taxon>
        <taxon>Magnoliopsida</taxon>
        <taxon>Liliopsida</taxon>
        <taxon>Poales</taxon>
        <taxon>Poaceae</taxon>
        <taxon>PACMAD clade</taxon>
        <taxon>Arundinoideae</taxon>
        <taxon>Arundineae</taxon>
        <taxon>Arundo</taxon>
    </lineage>
</organism>
<evidence type="ECO:0000256" key="1">
    <source>
        <dbReference type="SAM" id="MobiDB-lite"/>
    </source>
</evidence>
<dbReference type="EMBL" id="GBRH01194184">
    <property type="protein sequence ID" value="JAE03712.1"/>
    <property type="molecule type" value="Transcribed_RNA"/>
</dbReference>
<accession>A0A0A9EUE5</accession>
<feature type="compositionally biased region" description="Acidic residues" evidence="1">
    <location>
        <begin position="36"/>
        <end position="45"/>
    </location>
</feature>
<protein>
    <submittedName>
        <fullName evidence="2">Uncharacterized protein</fullName>
    </submittedName>
</protein>
<dbReference type="PANTHER" id="PTHR36045">
    <property type="entry name" value="OS04G0558500 PROTEIN"/>
    <property type="match status" value="1"/>
</dbReference>
<sequence length="154" mass="16404">MAGGSLAPGQAGASPNPRKRKAPSPAPAAAAAAGEDGSEAAAEEIEELERELVDLDRCVLEHRRGSATRLLDAVASHLAALRPAGCLEVPTVSETSIAEDDQAKLENLKIVKFNIKANITALPEVLEKVNMSVAQCEKLENLNVNIHPILRRKW</sequence>
<dbReference type="PANTHER" id="PTHR36045:SF2">
    <property type="entry name" value="OS04G0558500 PROTEIN"/>
    <property type="match status" value="1"/>
</dbReference>
<name>A0A0A9EUE5_ARUDO</name>
<reference evidence="2" key="1">
    <citation type="submission" date="2014-09" db="EMBL/GenBank/DDBJ databases">
        <authorList>
            <person name="Magalhaes I.L.F."/>
            <person name="Oliveira U."/>
            <person name="Santos F.R."/>
            <person name="Vidigal T.H.D.A."/>
            <person name="Brescovit A.D."/>
            <person name="Santos A.J."/>
        </authorList>
    </citation>
    <scope>NUCLEOTIDE SEQUENCE</scope>
    <source>
        <tissue evidence="2">Shoot tissue taken approximately 20 cm above the soil surface</tissue>
    </source>
</reference>
<proteinExistence type="predicted"/>